<dbReference type="EMBL" id="DOYJ01000292">
    <property type="protein sequence ID" value="HCB76579.1"/>
    <property type="molecule type" value="Genomic_DNA"/>
</dbReference>
<name>A0A3D0WDF7_9SPHN</name>
<sequence length="92" mass="10474">MAMFEIEDEWHAEWIGRYATRGEAHDALRKLASLPWDELPNACPCKSSQTCGRRYHLIEFDTSADPWQRLEDEPVLDVSAAGTDWLTALPLA</sequence>
<protein>
    <submittedName>
        <fullName evidence="1">Uncharacterized protein</fullName>
    </submittedName>
</protein>
<comment type="caution">
    <text evidence="1">The sequence shown here is derived from an EMBL/GenBank/DDBJ whole genome shotgun (WGS) entry which is preliminary data.</text>
</comment>
<reference evidence="1 2" key="1">
    <citation type="journal article" date="2018" name="Nat. Biotechnol.">
        <title>A standardized bacterial taxonomy based on genome phylogeny substantially revises the tree of life.</title>
        <authorList>
            <person name="Parks D.H."/>
            <person name="Chuvochina M."/>
            <person name="Waite D.W."/>
            <person name="Rinke C."/>
            <person name="Skarshewski A."/>
            <person name="Chaumeil P.A."/>
            <person name="Hugenholtz P."/>
        </authorList>
    </citation>
    <scope>NUCLEOTIDE SEQUENCE [LARGE SCALE GENOMIC DNA]</scope>
    <source>
        <strain evidence="1">UBA9015</strain>
    </source>
</reference>
<evidence type="ECO:0000313" key="1">
    <source>
        <dbReference type="EMBL" id="HCB76579.1"/>
    </source>
</evidence>
<accession>A0A3D0WDF7</accession>
<evidence type="ECO:0000313" key="2">
    <source>
        <dbReference type="Proteomes" id="UP000262699"/>
    </source>
</evidence>
<dbReference type="AlphaFoldDB" id="A0A3D0WDF7"/>
<organism evidence="1 2">
    <name type="scientific">Sphingomonas bacterium</name>
    <dbReference type="NCBI Taxonomy" id="1895847"/>
    <lineage>
        <taxon>Bacteria</taxon>
        <taxon>Pseudomonadati</taxon>
        <taxon>Pseudomonadota</taxon>
        <taxon>Alphaproteobacteria</taxon>
        <taxon>Sphingomonadales</taxon>
        <taxon>Sphingomonadaceae</taxon>
        <taxon>Sphingomonas</taxon>
    </lineage>
</organism>
<gene>
    <name evidence="1" type="ORF">DEP91_10480</name>
</gene>
<dbReference type="Proteomes" id="UP000262699">
    <property type="component" value="Unassembled WGS sequence"/>
</dbReference>
<proteinExistence type="predicted"/>